<gene>
    <name evidence="1" type="ORF">COLO4_29864</name>
</gene>
<proteinExistence type="predicted"/>
<dbReference type="AlphaFoldDB" id="A0A1R3HCR5"/>
<organism evidence="1 2">
    <name type="scientific">Corchorus olitorius</name>
    <dbReference type="NCBI Taxonomy" id="93759"/>
    <lineage>
        <taxon>Eukaryota</taxon>
        <taxon>Viridiplantae</taxon>
        <taxon>Streptophyta</taxon>
        <taxon>Embryophyta</taxon>
        <taxon>Tracheophyta</taxon>
        <taxon>Spermatophyta</taxon>
        <taxon>Magnoliopsida</taxon>
        <taxon>eudicotyledons</taxon>
        <taxon>Gunneridae</taxon>
        <taxon>Pentapetalae</taxon>
        <taxon>rosids</taxon>
        <taxon>malvids</taxon>
        <taxon>Malvales</taxon>
        <taxon>Malvaceae</taxon>
        <taxon>Grewioideae</taxon>
        <taxon>Apeibeae</taxon>
        <taxon>Corchorus</taxon>
    </lineage>
</organism>
<dbReference type="EMBL" id="AWUE01020427">
    <property type="protein sequence ID" value="OMO68144.1"/>
    <property type="molecule type" value="Genomic_DNA"/>
</dbReference>
<name>A0A1R3HCR5_9ROSI</name>
<protein>
    <submittedName>
        <fullName evidence="1">Uncharacterized protein</fullName>
    </submittedName>
</protein>
<sequence length="145" mass="16894">MDNDQEPIDFVVFECHCGQHRVHMVGQHALNADGEFMFTWPCCGFIHRYRRELPKHEVDINEEEEIDLQNGNQNQQQGQHGHCNLNEDLLLIQGFEAFFGEAHPWAMTRDNFLPLRTNRSIRARMQILIRSCSTSSKPSRPCQSN</sequence>
<evidence type="ECO:0000313" key="2">
    <source>
        <dbReference type="Proteomes" id="UP000187203"/>
    </source>
</evidence>
<comment type="caution">
    <text evidence="1">The sequence shown here is derived from an EMBL/GenBank/DDBJ whole genome shotgun (WGS) entry which is preliminary data.</text>
</comment>
<evidence type="ECO:0000313" key="1">
    <source>
        <dbReference type="EMBL" id="OMO68144.1"/>
    </source>
</evidence>
<accession>A0A1R3HCR5</accession>
<dbReference type="Proteomes" id="UP000187203">
    <property type="component" value="Unassembled WGS sequence"/>
</dbReference>
<dbReference type="OrthoDB" id="10455878at2759"/>
<reference evidence="2" key="1">
    <citation type="submission" date="2013-09" db="EMBL/GenBank/DDBJ databases">
        <title>Corchorus olitorius genome sequencing.</title>
        <authorList>
            <person name="Alam M."/>
            <person name="Haque M.S."/>
            <person name="Islam M.S."/>
            <person name="Emdad E.M."/>
            <person name="Islam M.M."/>
            <person name="Ahmed B."/>
            <person name="Halim A."/>
            <person name="Hossen Q.M.M."/>
            <person name="Hossain M.Z."/>
            <person name="Ahmed R."/>
            <person name="Khan M.M."/>
            <person name="Islam R."/>
            <person name="Rashid M.M."/>
            <person name="Khan S.A."/>
            <person name="Rahman M.S."/>
            <person name="Alam M."/>
            <person name="Yahiya A.S."/>
            <person name="Khan M.S."/>
            <person name="Azam M.S."/>
            <person name="Haque T."/>
            <person name="Lashkar M.Z.H."/>
            <person name="Akhand A.I."/>
            <person name="Morshed G."/>
            <person name="Roy S."/>
            <person name="Uddin K.S."/>
            <person name="Rabeya T."/>
            <person name="Hossain A.S."/>
            <person name="Chowdhury A."/>
            <person name="Snigdha A.R."/>
            <person name="Mortoza M.S."/>
            <person name="Matin S.A."/>
            <person name="Hoque S.M.E."/>
            <person name="Islam M.K."/>
            <person name="Roy D.K."/>
            <person name="Haider R."/>
            <person name="Moosa M.M."/>
            <person name="Elias S.M."/>
            <person name="Hasan A.M."/>
            <person name="Jahan S."/>
            <person name="Shafiuddin M."/>
            <person name="Mahmood N."/>
            <person name="Shommy N.S."/>
        </authorList>
    </citation>
    <scope>NUCLEOTIDE SEQUENCE [LARGE SCALE GENOMIC DNA]</scope>
    <source>
        <strain evidence="2">cv. O-4</strain>
    </source>
</reference>
<keyword evidence="2" id="KW-1185">Reference proteome</keyword>